<dbReference type="Pfam" id="PF02666">
    <property type="entry name" value="PS_Dcarbxylase"/>
    <property type="match status" value="1"/>
</dbReference>
<dbReference type="EMBL" id="MVBO01000133">
    <property type="protein sequence ID" value="OZJ02688.1"/>
    <property type="molecule type" value="Genomic_DNA"/>
</dbReference>
<evidence type="ECO:0000256" key="3">
    <source>
        <dbReference type="SAM" id="MobiDB-lite"/>
    </source>
</evidence>
<keyword evidence="2" id="KW-0456">Lyase</keyword>
<reference evidence="4 5" key="1">
    <citation type="journal article" date="2017" name="Mycologia">
        <title>Bifiguratus adelaidae, gen. et sp. nov., a new member of Mucoromycotina in endophytic and soil-dwelling habitats.</title>
        <authorList>
            <person name="Torres-Cruz T.J."/>
            <person name="Billingsley Tobias T.L."/>
            <person name="Almatruk M."/>
            <person name="Hesse C."/>
            <person name="Kuske C.R."/>
            <person name="Desiro A."/>
            <person name="Benucci G.M."/>
            <person name="Bonito G."/>
            <person name="Stajich J.E."/>
            <person name="Dunlap C."/>
            <person name="Arnold A.E."/>
            <person name="Porras-Alfaro A."/>
        </authorList>
    </citation>
    <scope>NUCLEOTIDE SEQUENCE [LARGE SCALE GENOMIC DNA]</scope>
    <source>
        <strain evidence="4 5">AZ0501</strain>
    </source>
</reference>
<evidence type="ECO:0000256" key="2">
    <source>
        <dbReference type="ARBA" id="ARBA00023239"/>
    </source>
</evidence>
<feature type="compositionally biased region" description="Basic and acidic residues" evidence="3">
    <location>
        <begin position="13"/>
        <end position="31"/>
    </location>
</feature>
<dbReference type="InterPro" id="IPR003817">
    <property type="entry name" value="PS_Dcarbxylase"/>
</dbReference>
<keyword evidence="1" id="KW-0210">Decarboxylase</keyword>
<protein>
    <recommendedName>
        <fullName evidence="6">Phosphatidylserine decarboxylase</fullName>
    </recommendedName>
</protein>
<evidence type="ECO:0008006" key="6">
    <source>
        <dbReference type="Google" id="ProtNLM"/>
    </source>
</evidence>
<sequence length="165" mass="18754">MDNIDETGMTRQLLHDENIHEGRQEADSKSKDQIKSFVDFHDIKMNEFQGDIDSFRSYNDFFIRKLKHGARPIAAKHDPTVGSCIGKLLDDEEKAKLCANGAVASFRLAPQDYHRYHSPVRGKVDWLKEIDGTYYGVDPTVRNSALDELCMNARTALCIKSDEFG</sequence>
<comment type="caution">
    <text evidence="4">The sequence shown here is derived from an EMBL/GenBank/DDBJ whole genome shotgun (WGS) entry which is preliminary data.</text>
</comment>
<dbReference type="PANTHER" id="PTHR10067">
    <property type="entry name" value="PHOSPHATIDYLSERINE DECARBOXYLASE"/>
    <property type="match status" value="1"/>
</dbReference>
<keyword evidence="5" id="KW-1185">Reference proteome</keyword>
<accession>A0A261XWI8</accession>
<dbReference type="GO" id="GO:0008654">
    <property type="term" value="P:phospholipid biosynthetic process"/>
    <property type="evidence" value="ECO:0007669"/>
    <property type="project" value="InterPro"/>
</dbReference>
<feature type="region of interest" description="Disordered" evidence="3">
    <location>
        <begin position="1"/>
        <end position="31"/>
    </location>
</feature>
<name>A0A261XWI8_9FUNG</name>
<dbReference type="GO" id="GO:0004609">
    <property type="term" value="F:phosphatidylserine decarboxylase activity"/>
    <property type="evidence" value="ECO:0007669"/>
    <property type="project" value="InterPro"/>
</dbReference>
<evidence type="ECO:0000256" key="1">
    <source>
        <dbReference type="ARBA" id="ARBA00022793"/>
    </source>
</evidence>
<dbReference type="Proteomes" id="UP000242875">
    <property type="component" value="Unassembled WGS sequence"/>
</dbReference>
<organism evidence="4 5">
    <name type="scientific">Bifiguratus adelaidae</name>
    <dbReference type="NCBI Taxonomy" id="1938954"/>
    <lineage>
        <taxon>Eukaryota</taxon>
        <taxon>Fungi</taxon>
        <taxon>Fungi incertae sedis</taxon>
        <taxon>Mucoromycota</taxon>
        <taxon>Mucoromycotina</taxon>
        <taxon>Endogonomycetes</taxon>
        <taxon>Endogonales</taxon>
        <taxon>Endogonales incertae sedis</taxon>
        <taxon>Bifiguratus</taxon>
    </lineage>
</organism>
<proteinExistence type="predicted"/>
<dbReference type="AlphaFoldDB" id="A0A261XWI8"/>
<dbReference type="OrthoDB" id="5973539at2759"/>
<evidence type="ECO:0000313" key="5">
    <source>
        <dbReference type="Proteomes" id="UP000242875"/>
    </source>
</evidence>
<gene>
    <name evidence="4" type="ORF">BZG36_05112</name>
</gene>
<dbReference type="PANTHER" id="PTHR10067:SF11">
    <property type="entry name" value="PHOSPHATIDYLSERINE DECARBOXYLASE"/>
    <property type="match status" value="1"/>
</dbReference>
<evidence type="ECO:0000313" key="4">
    <source>
        <dbReference type="EMBL" id="OZJ02688.1"/>
    </source>
</evidence>